<evidence type="ECO:0000313" key="6">
    <source>
        <dbReference type="EMBL" id="ASF46974.1"/>
    </source>
</evidence>
<dbReference type="SUPFAM" id="SSF53756">
    <property type="entry name" value="UDP-Glycosyltransferase/glycogen phosphorylase"/>
    <property type="match status" value="1"/>
</dbReference>
<dbReference type="EC" id="2.4.99.24" evidence="4"/>
<dbReference type="NCBIfam" id="TIGR02195">
    <property type="entry name" value="heptsyl_trn_II"/>
    <property type="match status" value="1"/>
</dbReference>
<dbReference type="PANTHER" id="PTHR30160">
    <property type="entry name" value="TETRAACYLDISACCHARIDE 4'-KINASE-RELATED"/>
    <property type="match status" value="1"/>
</dbReference>
<keyword evidence="7" id="KW-1185">Reference proteome</keyword>
<accession>A0A1Z4C0A1</accession>
<dbReference type="InterPro" id="IPR011910">
    <property type="entry name" value="RfaF"/>
</dbReference>
<dbReference type="CDD" id="cd03789">
    <property type="entry name" value="GT9_LPS_heptosyltransferase"/>
    <property type="match status" value="1"/>
</dbReference>
<keyword evidence="2 6" id="KW-0808">Transferase</keyword>
<comment type="similarity">
    <text evidence="3">Belongs to the glycosyltransferase 9 family.</text>
</comment>
<evidence type="ECO:0000256" key="5">
    <source>
        <dbReference type="ARBA" id="ARBA00047503"/>
    </source>
</evidence>
<dbReference type="AlphaFoldDB" id="A0A1Z4C0A1"/>
<dbReference type="Pfam" id="PF01075">
    <property type="entry name" value="Glyco_transf_9"/>
    <property type="match status" value="1"/>
</dbReference>
<evidence type="ECO:0000256" key="2">
    <source>
        <dbReference type="ARBA" id="ARBA00022679"/>
    </source>
</evidence>
<keyword evidence="1" id="KW-0328">Glycosyltransferase</keyword>
<dbReference type="OrthoDB" id="9797795at2"/>
<dbReference type="FunFam" id="3.40.50.2000:FF:000023">
    <property type="entry name" value="ADP-heptose--LPS heptosyltransferase II"/>
    <property type="match status" value="1"/>
</dbReference>
<evidence type="ECO:0000313" key="7">
    <source>
        <dbReference type="Proteomes" id="UP000197019"/>
    </source>
</evidence>
<dbReference type="PANTHER" id="PTHR30160:SF7">
    <property type="entry name" value="ADP-HEPTOSE--LPS HEPTOSYLTRANSFERASE 2"/>
    <property type="match status" value="1"/>
</dbReference>
<evidence type="ECO:0000256" key="1">
    <source>
        <dbReference type="ARBA" id="ARBA00022676"/>
    </source>
</evidence>
<sequence>MVMAQSLFLTLQANAPDCLIDVLAPAWTFGLLERMPEVNRAITMPLGHGQLGLWERVTLGKQLRANAYQQAIVLPNSWKSALTPFFADIPQRTGYVGECRWGLLNDARQLNKQQLPMTVQRFAALGHPKGAHLPTPYPLPRLAISPAQQHAVQVQFKLNAEGLAAQKILALCPGAEYGEAKRWPTEHYAELARHQLKQGWQVWLFGSAKDQTVAADINRATLNACLDFTGKTSLAEAVDLLSLTDAVVSNDSGLMHVAAALDKPVIAIYGSSDPGFTPPLTAKAQIISLNLACAPCFKRVCPLGHTACLQGIRPEQVQELLPP</sequence>
<dbReference type="Gene3D" id="3.40.50.2000">
    <property type="entry name" value="Glycogen Phosphorylase B"/>
    <property type="match status" value="2"/>
</dbReference>
<dbReference type="InterPro" id="IPR051199">
    <property type="entry name" value="LPS_LOS_Heptosyltrfase"/>
</dbReference>
<proteinExistence type="inferred from homology"/>
<protein>
    <recommendedName>
        <fullName evidence="4">lipopolysaccharide heptosyltransferase II</fullName>
        <ecNumber evidence="4">2.4.99.24</ecNumber>
    </recommendedName>
</protein>
<reference evidence="6 7" key="1">
    <citation type="submission" date="2017-06" db="EMBL/GenBank/DDBJ databases">
        <title>Genome Sequencing of the methanotroph Methylovulum psychrotolerants str. HV10-M2 isolated from a high-altitude environment.</title>
        <authorList>
            <person name="Mateos-Rivera A."/>
        </authorList>
    </citation>
    <scope>NUCLEOTIDE SEQUENCE [LARGE SCALE GENOMIC DNA]</scope>
    <source>
        <strain evidence="6 7">HV10_M2</strain>
    </source>
</reference>
<evidence type="ECO:0000256" key="3">
    <source>
        <dbReference type="ARBA" id="ARBA00043995"/>
    </source>
</evidence>
<dbReference type="Proteomes" id="UP000197019">
    <property type="component" value="Chromosome"/>
</dbReference>
<gene>
    <name evidence="6" type="primary">waaF</name>
    <name evidence="6" type="ORF">CEK71_13330</name>
</gene>
<dbReference type="GO" id="GO:0005829">
    <property type="term" value="C:cytosol"/>
    <property type="evidence" value="ECO:0007669"/>
    <property type="project" value="TreeGrafter"/>
</dbReference>
<organism evidence="6 7">
    <name type="scientific">Methylovulum psychrotolerans</name>
    <dbReference type="NCBI Taxonomy" id="1704499"/>
    <lineage>
        <taxon>Bacteria</taxon>
        <taxon>Pseudomonadati</taxon>
        <taxon>Pseudomonadota</taxon>
        <taxon>Gammaproteobacteria</taxon>
        <taxon>Methylococcales</taxon>
        <taxon>Methylococcaceae</taxon>
        <taxon>Methylovulum</taxon>
    </lineage>
</organism>
<dbReference type="EMBL" id="CP022129">
    <property type="protein sequence ID" value="ASF46974.1"/>
    <property type="molecule type" value="Genomic_DNA"/>
</dbReference>
<dbReference type="GO" id="GO:0009244">
    <property type="term" value="P:lipopolysaccharide core region biosynthetic process"/>
    <property type="evidence" value="ECO:0007669"/>
    <property type="project" value="TreeGrafter"/>
</dbReference>
<evidence type="ECO:0000256" key="4">
    <source>
        <dbReference type="ARBA" id="ARBA00044042"/>
    </source>
</evidence>
<dbReference type="InterPro" id="IPR002201">
    <property type="entry name" value="Glyco_trans_9"/>
</dbReference>
<dbReference type="GO" id="GO:0008713">
    <property type="term" value="F:ADP-heptose-lipopolysaccharide heptosyltransferase activity"/>
    <property type="evidence" value="ECO:0007669"/>
    <property type="project" value="UniProtKB-EC"/>
</dbReference>
<dbReference type="KEGG" id="mpsy:CEK71_13330"/>
<name>A0A1Z4C0A1_9GAMM</name>
<comment type="catalytic activity">
    <reaction evidence="5">
        <text>an L-alpha-D-Hep-(1-&gt;5)-[alpha-Kdo-(2-&gt;4)]-alpha-Kdo-(2-&gt;6)-lipid A + ADP-L-glycero-beta-D-manno-heptose = an L-alpha-D-Hep-(1-&gt;3)-L-alpha-D-Hep-(1-&gt;5)-[alpha-Kdo-(2-&gt;4)]-alpha-Kdo-(2-&gt;6)-lipid A + ADP + H(+)</text>
        <dbReference type="Rhea" id="RHEA:74071"/>
        <dbReference type="ChEBI" id="CHEBI:15378"/>
        <dbReference type="ChEBI" id="CHEBI:61506"/>
        <dbReference type="ChEBI" id="CHEBI:193068"/>
        <dbReference type="ChEBI" id="CHEBI:193069"/>
        <dbReference type="ChEBI" id="CHEBI:456216"/>
        <dbReference type="EC" id="2.4.99.24"/>
    </reaction>
</comment>